<proteinExistence type="predicted"/>
<dbReference type="Proteomes" id="UP001246372">
    <property type="component" value="Unassembled WGS sequence"/>
</dbReference>
<protein>
    <submittedName>
        <fullName evidence="1">Uncharacterized protein</fullName>
    </submittedName>
</protein>
<organism evidence="1 2">
    <name type="scientific">Roseateles aquae</name>
    <dbReference type="NCBI Taxonomy" id="3077235"/>
    <lineage>
        <taxon>Bacteria</taxon>
        <taxon>Pseudomonadati</taxon>
        <taxon>Pseudomonadota</taxon>
        <taxon>Betaproteobacteria</taxon>
        <taxon>Burkholderiales</taxon>
        <taxon>Sphaerotilaceae</taxon>
        <taxon>Roseateles</taxon>
    </lineage>
</organism>
<sequence length="74" mass="8276">MLLPKDVHPENSLYFNGAYIIQALSGGKSMGFMDLYLATRELRDMPIAIFVLALDWLFLATVVHDQSGNIELCS</sequence>
<accession>A0ABU3PCZ9</accession>
<keyword evidence="2" id="KW-1185">Reference proteome</keyword>
<name>A0ABU3PCZ9_9BURK</name>
<dbReference type="InterPro" id="IPR046897">
    <property type="entry name" value="ABC-3C_MC6"/>
</dbReference>
<dbReference type="RefSeq" id="WP_315650784.1">
    <property type="nucleotide sequence ID" value="NZ_JAVXZY010000005.1"/>
</dbReference>
<gene>
    <name evidence="1" type="ORF">RQP53_13185</name>
</gene>
<dbReference type="EMBL" id="JAVXZY010000005">
    <property type="protein sequence ID" value="MDT9000222.1"/>
    <property type="molecule type" value="Genomic_DNA"/>
</dbReference>
<dbReference type="Pfam" id="PF20293">
    <property type="entry name" value="MC6"/>
    <property type="match status" value="1"/>
</dbReference>
<evidence type="ECO:0000313" key="2">
    <source>
        <dbReference type="Proteomes" id="UP001246372"/>
    </source>
</evidence>
<comment type="caution">
    <text evidence="1">The sequence shown here is derived from an EMBL/GenBank/DDBJ whole genome shotgun (WGS) entry which is preliminary data.</text>
</comment>
<evidence type="ECO:0000313" key="1">
    <source>
        <dbReference type="EMBL" id="MDT9000222.1"/>
    </source>
</evidence>
<reference evidence="1" key="1">
    <citation type="submission" date="2023-09" db="EMBL/GenBank/DDBJ databases">
        <title>Paucibacter sp. APW11 Genome sequencing and assembly.</title>
        <authorList>
            <person name="Kim I."/>
        </authorList>
    </citation>
    <scope>NUCLEOTIDE SEQUENCE</scope>
    <source>
        <strain evidence="1">APW11</strain>
    </source>
</reference>